<gene>
    <name evidence="1" type="ORF">EV421DRAFT_1366044</name>
</gene>
<name>A0AA39J0S7_9AGAR</name>
<dbReference type="Proteomes" id="UP001175226">
    <property type="component" value="Unassembled WGS sequence"/>
</dbReference>
<reference evidence="1" key="1">
    <citation type="submission" date="2023-06" db="EMBL/GenBank/DDBJ databases">
        <authorList>
            <consortium name="Lawrence Berkeley National Laboratory"/>
            <person name="Ahrendt S."/>
            <person name="Sahu N."/>
            <person name="Indic B."/>
            <person name="Wong-Bajracharya J."/>
            <person name="Merenyi Z."/>
            <person name="Ke H.-M."/>
            <person name="Monk M."/>
            <person name="Kocsube S."/>
            <person name="Drula E."/>
            <person name="Lipzen A."/>
            <person name="Balint B."/>
            <person name="Henrissat B."/>
            <person name="Andreopoulos B."/>
            <person name="Martin F.M."/>
            <person name="Harder C.B."/>
            <person name="Rigling D."/>
            <person name="Ford K.L."/>
            <person name="Foster G.D."/>
            <person name="Pangilinan J."/>
            <person name="Papanicolaou A."/>
            <person name="Barry K."/>
            <person name="LaButti K."/>
            <person name="Viragh M."/>
            <person name="Koriabine M."/>
            <person name="Yan M."/>
            <person name="Riley R."/>
            <person name="Champramary S."/>
            <person name="Plett K.L."/>
            <person name="Tsai I.J."/>
            <person name="Slot J."/>
            <person name="Sipos G."/>
            <person name="Plett J."/>
            <person name="Nagy L.G."/>
            <person name="Grigoriev I.V."/>
        </authorList>
    </citation>
    <scope>NUCLEOTIDE SEQUENCE</scope>
    <source>
        <strain evidence="1">FPL87.14</strain>
    </source>
</reference>
<dbReference type="AlphaFoldDB" id="A0AA39J0S7"/>
<evidence type="ECO:0000313" key="2">
    <source>
        <dbReference type="Proteomes" id="UP001175226"/>
    </source>
</evidence>
<organism evidence="1 2">
    <name type="scientific">Armillaria borealis</name>
    <dbReference type="NCBI Taxonomy" id="47425"/>
    <lineage>
        <taxon>Eukaryota</taxon>
        <taxon>Fungi</taxon>
        <taxon>Dikarya</taxon>
        <taxon>Basidiomycota</taxon>
        <taxon>Agaricomycotina</taxon>
        <taxon>Agaricomycetes</taxon>
        <taxon>Agaricomycetidae</taxon>
        <taxon>Agaricales</taxon>
        <taxon>Marasmiineae</taxon>
        <taxon>Physalacriaceae</taxon>
        <taxon>Armillaria</taxon>
    </lineage>
</organism>
<proteinExistence type="predicted"/>
<dbReference type="EMBL" id="JAUEPT010000075">
    <property type="protein sequence ID" value="KAK0434016.1"/>
    <property type="molecule type" value="Genomic_DNA"/>
</dbReference>
<protein>
    <submittedName>
        <fullName evidence="1">Uncharacterized protein</fullName>
    </submittedName>
</protein>
<accession>A0AA39J0S7</accession>
<comment type="caution">
    <text evidence="1">The sequence shown here is derived from an EMBL/GenBank/DDBJ whole genome shotgun (WGS) entry which is preliminary data.</text>
</comment>
<evidence type="ECO:0000313" key="1">
    <source>
        <dbReference type="EMBL" id="KAK0434016.1"/>
    </source>
</evidence>
<keyword evidence="2" id="KW-1185">Reference proteome</keyword>
<sequence>MSTLPPELVELIIYDIWHSEMPSWTCQSFMTTCPRINRTWKNVFARIASLDIYITNLGYLHYLCDIARCQKSIIYVDLVPGLTRTITCFVDFRHEIFGDNELEALKVYNCWTKLPNDIGFRALFPLAELICFELRWIGGVLLSDEPKVHELPIRLRCCRYLSKSKDNEDVRTDVHVSITDADPLSDLYRQSWPSTFLALRNRCVPAQLVSSELPCDASAKGGVLRFRQTMYVRQSKGDFEPVNQCLWMAVQRAHGFVSCYPLLLLEISSVAVVFTCSIHTLQTQASTRYLLRLLISSWSGQYTLH</sequence>